<reference evidence="4 5" key="1">
    <citation type="submission" date="2024-02" db="EMBL/GenBank/DDBJ databases">
        <authorList>
            <person name="Chen Y."/>
            <person name="Shah S."/>
            <person name="Dougan E. K."/>
            <person name="Thang M."/>
            <person name="Chan C."/>
        </authorList>
    </citation>
    <scope>NUCLEOTIDE SEQUENCE [LARGE SCALE GENOMIC DNA]</scope>
</reference>
<keyword evidence="5" id="KW-1185">Reference proteome</keyword>
<accession>A0ABP0NSD2</accession>
<evidence type="ECO:0000256" key="3">
    <source>
        <dbReference type="ARBA" id="ARBA00022840"/>
    </source>
</evidence>
<dbReference type="Proteomes" id="UP001642464">
    <property type="component" value="Unassembled WGS sequence"/>
</dbReference>
<gene>
    <name evidence="4" type="ORF">SCF082_LOCUS33810</name>
</gene>
<organism evidence="4 5">
    <name type="scientific">Durusdinium trenchii</name>
    <dbReference type="NCBI Taxonomy" id="1381693"/>
    <lineage>
        <taxon>Eukaryota</taxon>
        <taxon>Sar</taxon>
        <taxon>Alveolata</taxon>
        <taxon>Dinophyceae</taxon>
        <taxon>Suessiales</taxon>
        <taxon>Symbiodiniaceae</taxon>
        <taxon>Durusdinium</taxon>
    </lineage>
</organism>
<evidence type="ECO:0000256" key="1">
    <source>
        <dbReference type="ARBA" id="ARBA00022598"/>
    </source>
</evidence>
<protein>
    <submittedName>
        <fullName evidence="4">Tubulin glycylase 3C</fullName>
    </submittedName>
</protein>
<name>A0ABP0NSD2_9DINO</name>
<proteinExistence type="predicted"/>
<dbReference type="PANTHER" id="PTHR45870">
    <property type="entry name" value="TUBULIN MONOGLYCYLASE TTLL3"/>
    <property type="match status" value="1"/>
</dbReference>
<sequence>MKAAQPAPVPGTGPTALEDWKRRNGLTPETRVFCITGAFPGVRKALLARGWYENEDKQSRCWDLKYALWQRDLGEMAELEDTQVVNYFARNAELTSKVGLCNSLYNCCTLDRVDVDAFYPRSYDLTSPVQATQFVEDFQLTTCRCLLRRFLQLGGHLAEQGGRAYPAQVIEVALNVCRRQVQSVDDALDEAPGEAISAEEWSVIKDWSLKTPGKRLEAKKTAKAEVKAIEATLEEAEA</sequence>
<keyword evidence="3" id="KW-0067">ATP-binding</keyword>
<evidence type="ECO:0000313" key="5">
    <source>
        <dbReference type="Proteomes" id="UP001642464"/>
    </source>
</evidence>
<comment type="caution">
    <text evidence="4">The sequence shown here is derived from an EMBL/GenBank/DDBJ whole genome shotgun (WGS) entry which is preliminary data.</text>
</comment>
<dbReference type="InterPro" id="IPR051437">
    <property type="entry name" value="TTLL_monoglycylase"/>
</dbReference>
<keyword evidence="2" id="KW-0547">Nucleotide-binding</keyword>
<dbReference type="EMBL" id="CAXAMM010030391">
    <property type="protein sequence ID" value="CAK9066411.1"/>
    <property type="molecule type" value="Genomic_DNA"/>
</dbReference>
<keyword evidence="1" id="KW-0436">Ligase</keyword>
<evidence type="ECO:0000313" key="4">
    <source>
        <dbReference type="EMBL" id="CAK9066411.1"/>
    </source>
</evidence>
<evidence type="ECO:0000256" key="2">
    <source>
        <dbReference type="ARBA" id="ARBA00022741"/>
    </source>
</evidence>
<dbReference type="PANTHER" id="PTHR45870:SF2">
    <property type="entry name" value="TUBULIN MONOGLYCYLASE TTLL3"/>
    <property type="match status" value="1"/>
</dbReference>